<keyword evidence="5" id="KW-0949">S-adenosyl-L-methionine</keyword>
<dbReference type="GO" id="GO:0032259">
    <property type="term" value="P:methylation"/>
    <property type="evidence" value="ECO:0007669"/>
    <property type="project" value="UniProtKB-KW"/>
</dbReference>
<dbReference type="UniPathway" id="UPA00262">
    <property type="reaction ID" value="UER00211"/>
</dbReference>
<dbReference type="PANTHER" id="PTHR45790">
    <property type="entry name" value="SIROHEME SYNTHASE-RELATED"/>
    <property type="match status" value="1"/>
</dbReference>
<evidence type="ECO:0000313" key="10">
    <source>
        <dbReference type="EMBL" id="SMG00823.1"/>
    </source>
</evidence>
<sequence length="340" mass="34513">MMMKIGNVTLLGAGPGELDLLTIRAAKALAAADVLLLDDLVAPEIAALAPRARVIRVGKRGGCHSTPQAFIERLMCRHALRGERVVRVKGGDALLFGRAGEELAALRAAGVPVDIVNGISAGFAAAASLQVPLTHREHCQGVTFVTAHKQDHGEPDWRSLAAAGTTLVIYMGMSRLDTVAAGLLAALDASMPAAIVQWAGTPAERRWTGTLGRLAAAAAETGLGSPAVILVGRAIGDAVDEAIGGVLDEAAGKAIGRALDDAANKAVSEALDEAVSKTVGGALDEAAHKAFGKTRDEAFPAPARDAGPHGEAAGRASSGTAARLTVRDPASARAPVPATA</sequence>
<feature type="domain" description="Tetrapyrrole methylase" evidence="9">
    <location>
        <begin position="8"/>
        <end position="214"/>
    </location>
</feature>
<dbReference type="Pfam" id="PF00590">
    <property type="entry name" value="TP_methylase"/>
    <property type="match status" value="1"/>
</dbReference>
<dbReference type="NCBIfam" id="TIGR01469">
    <property type="entry name" value="cobA_cysG_Cterm"/>
    <property type="match status" value="1"/>
</dbReference>
<dbReference type="CDD" id="cd11642">
    <property type="entry name" value="SUMT"/>
    <property type="match status" value="1"/>
</dbReference>
<feature type="compositionally biased region" description="Low complexity" evidence="8">
    <location>
        <begin position="313"/>
        <end position="323"/>
    </location>
</feature>
<dbReference type="InterPro" id="IPR006366">
    <property type="entry name" value="CobA/CysG_C"/>
</dbReference>
<protein>
    <recommendedName>
        <fullName evidence="2">uroporphyrinogen-III C-methyltransferase</fullName>
        <ecNumber evidence="2">2.1.1.107</ecNumber>
    </recommendedName>
</protein>
<keyword evidence="6" id="KW-0627">Porphyrin biosynthesis</keyword>
<dbReference type="Gene3D" id="3.30.950.10">
    <property type="entry name" value="Methyltransferase, Cobalt-precorrin-4 Transmethylase, Domain 2"/>
    <property type="match status" value="1"/>
</dbReference>
<dbReference type="InterPro" id="IPR014777">
    <property type="entry name" value="4pyrrole_Mease_sub1"/>
</dbReference>
<dbReference type="PANTHER" id="PTHR45790:SF3">
    <property type="entry name" value="S-ADENOSYL-L-METHIONINE-DEPENDENT UROPORPHYRINOGEN III METHYLTRANSFERASE, CHLOROPLASTIC"/>
    <property type="match status" value="1"/>
</dbReference>
<evidence type="ECO:0000259" key="9">
    <source>
        <dbReference type="Pfam" id="PF00590"/>
    </source>
</evidence>
<dbReference type="NCBIfam" id="NF004790">
    <property type="entry name" value="PRK06136.1"/>
    <property type="match status" value="1"/>
</dbReference>
<evidence type="ECO:0000256" key="3">
    <source>
        <dbReference type="ARBA" id="ARBA00022603"/>
    </source>
</evidence>
<keyword evidence="3 10" id="KW-0489">Methyltransferase</keyword>
<proteinExistence type="inferred from homology"/>
<comment type="similarity">
    <text evidence="1">Belongs to the precorrin methyltransferase family.</text>
</comment>
<organism evidence="10 11">
    <name type="scientific">Burkholderia singularis</name>
    <dbReference type="NCBI Taxonomy" id="1503053"/>
    <lineage>
        <taxon>Bacteria</taxon>
        <taxon>Pseudomonadati</taxon>
        <taxon>Pseudomonadota</taxon>
        <taxon>Betaproteobacteria</taxon>
        <taxon>Burkholderiales</taxon>
        <taxon>Burkholderiaceae</taxon>
        <taxon>Burkholderia</taxon>
        <taxon>pseudomallei group</taxon>
    </lineage>
</organism>
<name>A0A238H6Y6_9BURK</name>
<dbReference type="FunFam" id="3.40.1010.10:FF:000001">
    <property type="entry name" value="Siroheme synthase"/>
    <property type="match status" value="1"/>
</dbReference>
<gene>
    <name evidence="10" type="ORF">BSIN_0473</name>
</gene>
<dbReference type="Gene3D" id="3.40.1010.10">
    <property type="entry name" value="Cobalt-precorrin-4 Transmethylase, Domain 1"/>
    <property type="match status" value="1"/>
</dbReference>
<dbReference type="InterPro" id="IPR014776">
    <property type="entry name" value="4pyrrole_Mease_sub2"/>
</dbReference>
<dbReference type="EC" id="2.1.1.107" evidence="2"/>
<dbReference type="AlphaFoldDB" id="A0A238H6Y6"/>
<evidence type="ECO:0000256" key="1">
    <source>
        <dbReference type="ARBA" id="ARBA00005879"/>
    </source>
</evidence>
<dbReference type="EMBL" id="FXAN01000061">
    <property type="protein sequence ID" value="SMG00823.1"/>
    <property type="molecule type" value="Genomic_DNA"/>
</dbReference>
<dbReference type="GO" id="GO:0019354">
    <property type="term" value="P:siroheme biosynthetic process"/>
    <property type="evidence" value="ECO:0007669"/>
    <property type="project" value="UniProtKB-UniPathway"/>
</dbReference>
<keyword evidence="4 10" id="KW-0808">Transferase</keyword>
<dbReference type="GO" id="GO:0004851">
    <property type="term" value="F:uroporphyrin-III C-methyltransferase activity"/>
    <property type="evidence" value="ECO:0007669"/>
    <property type="project" value="UniProtKB-EC"/>
</dbReference>
<reference evidence="10 11" key="1">
    <citation type="submission" date="2017-04" db="EMBL/GenBank/DDBJ databases">
        <authorList>
            <person name="Afonso C.L."/>
            <person name="Miller P.J."/>
            <person name="Scott M.A."/>
            <person name="Spackman E."/>
            <person name="Goraichik I."/>
            <person name="Dimitrov K.M."/>
            <person name="Suarez D.L."/>
            <person name="Swayne D.E."/>
        </authorList>
    </citation>
    <scope>NUCLEOTIDE SEQUENCE [LARGE SCALE GENOMIC DNA]</scope>
    <source>
        <strain evidence="10">LMG 28154</strain>
    </source>
</reference>
<dbReference type="InterPro" id="IPR050161">
    <property type="entry name" value="Siro_Cobalamin_biosynth"/>
</dbReference>
<evidence type="ECO:0000256" key="6">
    <source>
        <dbReference type="ARBA" id="ARBA00023244"/>
    </source>
</evidence>
<evidence type="ECO:0000256" key="4">
    <source>
        <dbReference type="ARBA" id="ARBA00022679"/>
    </source>
</evidence>
<dbReference type="InterPro" id="IPR035996">
    <property type="entry name" value="4pyrrol_Methylase_sf"/>
</dbReference>
<accession>A0A238H6Y6</accession>
<dbReference type="InterPro" id="IPR000878">
    <property type="entry name" value="4pyrrol_Mease"/>
</dbReference>
<comment type="pathway">
    <text evidence="7">Porphyrin-containing compound metabolism; siroheme biosynthesis; precorrin-2 from uroporphyrinogen III: step 1/1.</text>
</comment>
<dbReference type="InterPro" id="IPR003043">
    <property type="entry name" value="Uropor_MeTrfase_CS"/>
</dbReference>
<evidence type="ECO:0000256" key="5">
    <source>
        <dbReference type="ARBA" id="ARBA00022691"/>
    </source>
</evidence>
<evidence type="ECO:0000313" key="11">
    <source>
        <dbReference type="Proteomes" id="UP000198460"/>
    </source>
</evidence>
<feature type="region of interest" description="Disordered" evidence="8">
    <location>
        <begin position="297"/>
        <end position="340"/>
    </location>
</feature>
<dbReference type="SUPFAM" id="SSF53790">
    <property type="entry name" value="Tetrapyrrole methylase"/>
    <property type="match status" value="1"/>
</dbReference>
<evidence type="ECO:0000256" key="8">
    <source>
        <dbReference type="SAM" id="MobiDB-lite"/>
    </source>
</evidence>
<dbReference type="PROSITE" id="PS00839">
    <property type="entry name" value="SUMT_1"/>
    <property type="match status" value="1"/>
</dbReference>
<evidence type="ECO:0000256" key="7">
    <source>
        <dbReference type="ARBA" id="ARBA00025705"/>
    </source>
</evidence>
<evidence type="ECO:0000256" key="2">
    <source>
        <dbReference type="ARBA" id="ARBA00012162"/>
    </source>
</evidence>
<dbReference type="Proteomes" id="UP000198460">
    <property type="component" value="Unassembled WGS sequence"/>
</dbReference>